<evidence type="ECO:0000256" key="2">
    <source>
        <dbReference type="PROSITE-ProRule" id="PRU00192"/>
    </source>
</evidence>
<evidence type="ECO:0000259" key="4">
    <source>
        <dbReference type="PROSITE" id="PS50002"/>
    </source>
</evidence>
<protein>
    <recommendedName>
        <fullName evidence="4">SH3 domain-containing protein</fullName>
    </recommendedName>
</protein>
<dbReference type="Pfam" id="PF14604">
    <property type="entry name" value="SH3_9"/>
    <property type="match status" value="1"/>
</dbReference>
<dbReference type="PROSITE" id="PS50002">
    <property type="entry name" value="SH3"/>
    <property type="match status" value="1"/>
</dbReference>
<sequence>MTISVGKIQQNFQIMEKSLQSDVFIPSFEEYTHQQVLCTEEINVINQITYQLVKASVENAEPEKLKAVVESLYGPVDEFSSTFLNCYNSVPSAREDIQEAGKAFTEGLAEVVKSVGDVRMNPIETRAEFEQKASNLCRKLQLIEDEPTEKVIIQHIPSKLFVVSPPSAGEEQETAPLEFNYDGWAPDKSECEVQWLVDLYPDPNLGKNVMLSHIKTSQTNRYFGPDPVLLKRDPASITLCTTSKKHQSSRWEIHPVKSSANQLDVAFRNTETLQFLSLVFEEGKSKPVMRWKDTQSECCHFRIVGHVVDDMVDKIVEKSTGEGGLKEREGELVAPPKNVVVDIPPEYVVLWAFEAENKGEISVEAGEIVYLISNDDPDWLKVMRNDREVGHIPQAYARPLNELPMIIVAELAGNPESRKEVSFAKGMEIQPFYELLRTAFEKPITHITSVAGTPIKTTRVLRPLDNIVAHQKEKKEEKVKTNAEWRTKGGEGKENDSAIPEAIQNQLDQQRCPTATWYRAKMADKNQEGKGFLRIHMADDPNLEKFGLRSSVMTIKYFGISMRAAHLKAAVKEQMCRKLAKSQQTALMSYVERFVIVEMLDNSHRVVSRREPLGKWEISKCAPSARLMFVPILGHFNFKVEYPVMRAKSNTYFPVRVFVSDPLHADCPVDQMEGDLAVWIKNSLGTETEYEIVKEEGKRGWFAANLRFSTVGRYKACVTYDGFRVQPRSATLTVANGQSLFSAASLDNVKVPWKKKARRKTQGGETPQTTPLRNSRSSRTDGGTGSQILSSKGFYDKSSRTTTYGGEASQDQKAKRKSRLSLKPTEKLGPFPH</sequence>
<dbReference type="InterPro" id="IPR036028">
    <property type="entry name" value="SH3-like_dom_sf"/>
</dbReference>
<feature type="domain" description="SH3" evidence="4">
    <location>
        <begin position="342"/>
        <end position="402"/>
    </location>
</feature>
<feature type="compositionally biased region" description="Polar residues" evidence="3">
    <location>
        <begin position="763"/>
        <end position="774"/>
    </location>
</feature>
<dbReference type="AlphaFoldDB" id="A0A7S4KUF3"/>
<dbReference type="EMBL" id="HBKR01017488">
    <property type="protein sequence ID" value="CAE2305920.1"/>
    <property type="molecule type" value="Transcribed_RNA"/>
</dbReference>
<evidence type="ECO:0000313" key="5">
    <source>
        <dbReference type="EMBL" id="CAE2305920.1"/>
    </source>
</evidence>
<dbReference type="SUPFAM" id="SSF50044">
    <property type="entry name" value="SH3-domain"/>
    <property type="match status" value="1"/>
</dbReference>
<dbReference type="SMART" id="SM00326">
    <property type="entry name" value="SH3"/>
    <property type="match status" value="1"/>
</dbReference>
<evidence type="ECO:0000256" key="3">
    <source>
        <dbReference type="SAM" id="MobiDB-lite"/>
    </source>
</evidence>
<accession>A0A7S4KUF3</accession>
<dbReference type="Gene3D" id="2.30.30.40">
    <property type="entry name" value="SH3 Domains"/>
    <property type="match status" value="1"/>
</dbReference>
<feature type="compositionally biased region" description="Basic residues" evidence="3">
    <location>
        <begin position="752"/>
        <end position="761"/>
    </location>
</feature>
<name>A0A7S4KUF3_9EUKA</name>
<reference evidence="5" key="1">
    <citation type="submission" date="2021-01" db="EMBL/GenBank/DDBJ databases">
        <authorList>
            <person name="Corre E."/>
            <person name="Pelletier E."/>
            <person name="Niang G."/>
            <person name="Scheremetjew M."/>
            <person name="Finn R."/>
            <person name="Kale V."/>
            <person name="Holt S."/>
            <person name="Cochrane G."/>
            <person name="Meng A."/>
            <person name="Brown T."/>
            <person name="Cohen L."/>
        </authorList>
    </citation>
    <scope>NUCLEOTIDE SEQUENCE</scope>
    <source>
        <strain evidence="5">SoJaBio B1-5/56/2</strain>
    </source>
</reference>
<dbReference type="InterPro" id="IPR001452">
    <property type="entry name" value="SH3_domain"/>
</dbReference>
<organism evidence="5">
    <name type="scientific">Paramoeba aestuarina</name>
    <dbReference type="NCBI Taxonomy" id="180227"/>
    <lineage>
        <taxon>Eukaryota</taxon>
        <taxon>Amoebozoa</taxon>
        <taxon>Discosea</taxon>
        <taxon>Flabellinia</taxon>
        <taxon>Dactylopodida</taxon>
        <taxon>Paramoebidae</taxon>
        <taxon>Paramoeba</taxon>
    </lineage>
</organism>
<feature type="region of interest" description="Disordered" evidence="3">
    <location>
        <begin position="473"/>
        <end position="497"/>
    </location>
</feature>
<feature type="region of interest" description="Disordered" evidence="3">
    <location>
        <begin position="752"/>
        <end position="833"/>
    </location>
</feature>
<evidence type="ECO:0000256" key="1">
    <source>
        <dbReference type="ARBA" id="ARBA00022443"/>
    </source>
</evidence>
<keyword evidence="1 2" id="KW-0728">SH3 domain</keyword>
<proteinExistence type="predicted"/>
<feature type="compositionally biased region" description="Basic and acidic residues" evidence="3">
    <location>
        <begin position="473"/>
        <end position="496"/>
    </location>
</feature>
<gene>
    <name evidence="5" type="ORF">NAES01612_LOCUS11562</name>
</gene>